<dbReference type="GO" id="GO:0035435">
    <property type="term" value="P:phosphate ion transmembrane transport"/>
    <property type="evidence" value="ECO:0007669"/>
    <property type="project" value="TreeGrafter"/>
</dbReference>
<gene>
    <name evidence="7" type="ORF">SAMN05444170_3316</name>
</gene>
<feature type="transmembrane region" description="Helical" evidence="5">
    <location>
        <begin position="381"/>
        <end position="400"/>
    </location>
</feature>
<dbReference type="InterPro" id="IPR036259">
    <property type="entry name" value="MFS_trans_sf"/>
</dbReference>
<dbReference type="Proteomes" id="UP000184096">
    <property type="component" value="Chromosome I"/>
</dbReference>
<dbReference type="InterPro" id="IPR020846">
    <property type="entry name" value="MFS_dom"/>
</dbReference>
<feature type="transmembrane region" description="Helical" evidence="5">
    <location>
        <begin position="291"/>
        <end position="310"/>
    </location>
</feature>
<feature type="transmembrane region" description="Helical" evidence="5">
    <location>
        <begin position="346"/>
        <end position="369"/>
    </location>
</feature>
<evidence type="ECO:0000256" key="2">
    <source>
        <dbReference type="ARBA" id="ARBA00022692"/>
    </source>
</evidence>
<dbReference type="PROSITE" id="PS50850">
    <property type="entry name" value="MFS"/>
    <property type="match status" value="1"/>
</dbReference>
<dbReference type="InterPro" id="IPR011701">
    <property type="entry name" value="MFS"/>
</dbReference>
<feature type="transmembrane region" description="Helical" evidence="5">
    <location>
        <begin position="322"/>
        <end position="340"/>
    </location>
</feature>
<evidence type="ECO:0000256" key="3">
    <source>
        <dbReference type="ARBA" id="ARBA00022989"/>
    </source>
</evidence>
<dbReference type="GO" id="GO:0012505">
    <property type="term" value="C:endomembrane system"/>
    <property type="evidence" value="ECO:0007669"/>
    <property type="project" value="UniProtKB-SubCell"/>
</dbReference>
<dbReference type="EMBL" id="LT670849">
    <property type="protein sequence ID" value="SHN76828.1"/>
    <property type="molecule type" value="Genomic_DNA"/>
</dbReference>
<dbReference type="PANTHER" id="PTHR43826">
    <property type="entry name" value="GLUCOSE-6-PHOSPHATE EXCHANGER SLC37A4"/>
    <property type="match status" value="1"/>
</dbReference>
<dbReference type="Pfam" id="PF07690">
    <property type="entry name" value="MFS_1"/>
    <property type="match status" value="1"/>
</dbReference>
<reference evidence="8" key="1">
    <citation type="submission" date="2016-11" db="EMBL/GenBank/DDBJ databases">
        <authorList>
            <person name="Varghese N."/>
            <person name="Submissions S."/>
        </authorList>
    </citation>
    <scope>NUCLEOTIDE SEQUENCE [LARGE SCALE GENOMIC DNA]</scope>
    <source>
        <strain evidence="8">GAS401</strain>
    </source>
</reference>
<dbReference type="AlphaFoldDB" id="A0A1M7U1K8"/>
<sequence length="433" mass="46863">MVVETGQAVIGSVGSASDRDALYSRYKWTALLGVSFCYLFYYTGRQTFGFAIPGIQKELGLSKEMLGWVSATMLWAYAVGQSINGNLGDKFGGRTMMFAGALLSFAANWATSFTTTFIGLLLAWGLNGYFQAMGFAPGSRLLSNWWGHKNRGFVYSFYVGMSGFSSVLAYFLPIIILGSLGLDWRWIFRLSVFLMLFGAIVMYLAVREKPEDLGLVQPADERTPEEVADQPAAAPASLARYRAVLSNWRLYAAGLSIGFQNAARYALLVWIPVHFLGANWKSASSAIDPTWITVALPVGMALGASTNSWLSDVLFQSRRCPAIISYMVLAAVIAMAMGYVPHGSPIGIFGLFLCGFFVFGPASSFWALCPDIFGRRLSGTATGVLNFISYACAGLGEPLIGRAMDHTGDTSVIFPIVAGLCIASAVSSLLIRR</sequence>
<dbReference type="SUPFAM" id="SSF103473">
    <property type="entry name" value="MFS general substrate transporter"/>
    <property type="match status" value="1"/>
</dbReference>
<feature type="transmembrane region" description="Helical" evidence="5">
    <location>
        <begin position="186"/>
        <end position="206"/>
    </location>
</feature>
<dbReference type="RefSeq" id="WP_083587597.1">
    <property type="nucleotide sequence ID" value="NZ_LT670849.1"/>
</dbReference>
<organism evidence="7 8">
    <name type="scientific">Bradyrhizobium erythrophlei</name>
    <dbReference type="NCBI Taxonomy" id="1437360"/>
    <lineage>
        <taxon>Bacteria</taxon>
        <taxon>Pseudomonadati</taxon>
        <taxon>Pseudomonadota</taxon>
        <taxon>Alphaproteobacteria</taxon>
        <taxon>Hyphomicrobiales</taxon>
        <taxon>Nitrobacteraceae</taxon>
        <taxon>Bradyrhizobium</taxon>
    </lineage>
</organism>
<feature type="transmembrane region" description="Helical" evidence="5">
    <location>
        <begin position="153"/>
        <end position="180"/>
    </location>
</feature>
<feature type="transmembrane region" description="Helical" evidence="5">
    <location>
        <begin position="412"/>
        <end position="431"/>
    </location>
</feature>
<dbReference type="InterPro" id="IPR051337">
    <property type="entry name" value="OPA_Antiporter"/>
</dbReference>
<evidence type="ECO:0000313" key="8">
    <source>
        <dbReference type="Proteomes" id="UP000184096"/>
    </source>
</evidence>
<name>A0A1M7U1K8_9BRAD</name>
<evidence type="ECO:0000259" key="6">
    <source>
        <dbReference type="PROSITE" id="PS50850"/>
    </source>
</evidence>
<accession>A0A1M7U1K8</accession>
<dbReference type="PANTHER" id="PTHR43826:SF7">
    <property type="entry name" value="PROTEIN UHPC, PUTATIVE-RELATED"/>
    <property type="match status" value="1"/>
</dbReference>
<dbReference type="PIRSF" id="PIRSF002808">
    <property type="entry name" value="Hexose_phosphate_transp"/>
    <property type="match status" value="1"/>
</dbReference>
<evidence type="ECO:0000256" key="5">
    <source>
        <dbReference type="SAM" id="Phobius"/>
    </source>
</evidence>
<dbReference type="InterPro" id="IPR000849">
    <property type="entry name" value="Sugar_P_transporter"/>
</dbReference>
<keyword evidence="2 5" id="KW-0812">Transmembrane</keyword>
<keyword evidence="8" id="KW-1185">Reference proteome</keyword>
<proteinExistence type="predicted"/>
<evidence type="ECO:0000256" key="1">
    <source>
        <dbReference type="ARBA" id="ARBA00004127"/>
    </source>
</evidence>
<dbReference type="Gene3D" id="1.20.1250.20">
    <property type="entry name" value="MFS general substrate transporter like domains"/>
    <property type="match status" value="2"/>
</dbReference>
<keyword evidence="4 5" id="KW-0472">Membrane</keyword>
<feature type="domain" description="Major facilitator superfamily (MFS) profile" evidence="6">
    <location>
        <begin position="30"/>
        <end position="433"/>
    </location>
</feature>
<keyword evidence="3 5" id="KW-1133">Transmembrane helix</keyword>
<dbReference type="OrthoDB" id="9794076at2"/>
<dbReference type="GO" id="GO:0061513">
    <property type="term" value="F:glucose 6-phosphate:phosphate antiporter activity"/>
    <property type="evidence" value="ECO:0007669"/>
    <property type="project" value="TreeGrafter"/>
</dbReference>
<feature type="transmembrane region" description="Helical" evidence="5">
    <location>
        <begin position="250"/>
        <end position="271"/>
    </location>
</feature>
<protein>
    <submittedName>
        <fullName evidence="7">MFS transporter, OPA family, glycerol-3-phosphate transporter/MFS transporter, OPA family, sugar phosphate sensor protein UhpC</fullName>
    </submittedName>
</protein>
<comment type="subcellular location">
    <subcellularLocation>
        <location evidence="1">Endomembrane system</location>
        <topology evidence="1">Multi-pass membrane protein</topology>
    </subcellularLocation>
</comment>
<feature type="transmembrane region" description="Helical" evidence="5">
    <location>
        <begin position="65"/>
        <end position="84"/>
    </location>
</feature>
<dbReference type="GO" id="GO:0005886">
    <property type="term" value="C:plasma membrane"/>
    <property type="evidence" value="ECO:0007669"/>
    <property type="project" value="TreeGrafter"/>
</dbReference>
<evidence type="ECO:0000313" key="7">
    <source>
        <dbReference type="EMBL" id="SHN76828.1"/>
    </source>
</evidence>
<feature type="transmembrane region" description="Helical" evidence="5">
    <location>
        <begin position="26"/>
        <end position="44"/>
    </location>
</feature>
<feature type="transmembrane region" description="Helical" evidence="5">
    <location>
        <begin position="96"/>
        <end position="124"/>
    </location>
</feature>
<evidence type="ECO:0000256" key="4">
    <source>
        <dbReference type="ARBA" id="ARBA00023136"/>
    </source>
</evidence>